<dbReference type="GO" id="GO:0008270">
    <property type="term" value="F:zinc ion binding"/>
    <property type="evidence" value="ECO:0007669"/>
    <property type="project" value="UniProtKB-KW"/>
</dbReference>
<comment type="subcellular location">
    <subcellularLocation>
        <location evidence="1">Nucleus</location>
    </subcellularLocation>
</comment>
<dbReference type="Proteomes" id="UP001501920">
    <property type="component" value="Chromosome 21"/>
</dbReference>
<dbReference type="Gene3D" id="3.30.160.60">
    <property type="entry name" value="Classic Zinc Finger"/>
    <property type="match status" value="3"/>
</dbReference>
<dbReference type="GO" id="GO:0045893">
    <property type="term" value="P:positive regulation of DNA-templated transcription"/>
    <property type="evidence" value="ECO:0007669"/>
    <property type="project" value="UniProtKB-ARBA"/>
</dbReference>
<feature type="coiled-coil region" evidence="8">
    <location>
        <begin position="23"/>
        <end position="50"/>
    </location>
</feature>
<accession>A0AAR2J7V0</accession>
<dbReference type="FunFam" id="3.30.160.60:FF:001732">
    <property type="entry name" value="Zgc:162936"/>
    <property type="match status" value="1"/>
</dbReference>
<feature type="domain" description="C2H2-type" evidence="9">
    <location>
        <begin position="179"/>
        <end position="206"/>
    </location>
</feature>
<dbReference type="FunFam" id="3.30.160.60:FF:001270">
    <property type="entry name" value="zinc finger protein 583 isoform X1"/>
    <property type="match status" value="1"/>
</dbReference>
<reference evidence="10" key="3">
    <citation type="submission" date="2025-09" db="UniProtKB">
        <authorList>
            <consortium name="Ensembl"/>
        </authorList>
    </citation>
    <scope>IDENTIFICATION</scope>
</reference>
<feature type="domain" description="C2H2-type" evidence="9">
    <location>
        <begin position="207"/>
        <end position="234"/>
    </location>
</feature>
<reference evidence="10 11" key="1">
    <citation type="submission" date="2020-10" db="EMBL/GenBank/DDBJ databases">
        <title>Pygocentrus nattereri (red-bellied piranha) genome, fPygNat1, primary haplotype.</title>
        <authorList>
            <person name="Myers G."/>
            <person name="Meyer A."/>
            <person name="Karagic N."/>
            <person name="Pippel M."/>
            <person name="Winkler S."/>
            <person name="Tracey A."/>
            <person name="Wood J."/>
            <person name="Formenti G."/>
            <person name="Howe K."/>
            <person name="Fedrigo O."/>
            <person name="Jarvis E.D."/>
        </authorList>
    </citation>
    <scope>NUCLEOTIDE SEQUENCE [LARGE SCALE GENOMIC DNA]</scope>
</reference>
<name>A0AAR2J7V0_PYGNA</name>
<dbReference type="PANTHER" id="PTHR23235:SF120">
    <property type="entry name" value="KRUPPEL-LIKE FACTOR 15"/>
    <property type="match status" value="1"/>
</dbReference>
<evidence type="ECO:0000313" key="11">
    <source>
        <dbReference type="Proteomes" id="UP001501920"/>
    </source>
</evidence>
<dbReference type="Ensembl" id="ENSPNAT00000067278.1">
    <property type="protein sequence ID" value="ENSPNAP00000048108.1"/>
    <property type="gene ID" value="ENSPNAG00000037546.1"/>
</dbReference>
<evidence type="ECO:0000256" key="4">
    <source>
        <dbReference type="ARBA" id="ARBA00022771"/>
    </source>
</evidence>
<keyword evidence="8" id="KW-0175">Coiled coil</keyword>
<evidence type="ECO:0000313" key="10">
    <source>
        <dbReference type="Ensembl" id="ENSPNAP00000048108.1"/>
    </source>
</evidence>
<keyword evidence="4 7" id="KW-0863">Zinc-finger</keyword>
<organism evidence="10 11">
    <name type="scientific">Pygocentrus nattereri</name>
    <name type="common">Red-bellied piranha</name>
    <dbReference type="NCBI Taxonomy" id="42514"/>
    <lineage>
        <taxon>Eukaryota</taxon>
        <taxon>Metazoa</taxon>
        <taxon>Chordata</taxon>
        <taxon>Craniata</taxon>
        <taxon>Vertebrata</taxon>
        <taxon>Euteleostomi</taxon>
        <taxon>Actinopterygii</taxon>
        <taxon>Neopterygii</taxon>
        <taxon>Teleostei</taxon>
        <taxon>Ostariophysi</taxon>
        <taxon>Characiformes</taxon>
        <taxon>Characoidei</taxon>
        <taxon>Pygocentrus</taxon>
    </lineage>
</organism>
<dbReference type="AlphaFoldDB" id="A0AAR2J7V0"/>
<proteinExistence type="predicted"/>
<evidence type="ECO:0000256" key="7">
    <source>
        <dbReference type="PROSITE-ProRule" id="PRU00042"/>
    </source>
</evidence>
<dbReference type="GO" id="GO:0000978">
    <property type="term" value="F:RNA polymerase II cis-regulatory region sequence-specific DNA binding"/>
    <property type="evidence" value="ECO:0007669"/>
    <property type="project" value="TreeGrafter"/>
</dbReference>
<keyword evidence="11" id="KW-1185">Reference proteome</keyword>
<dbReference type="FunFam" id="3.30.160.60:FF:000096">
    <property type="entry name" value="Zinc finger and BTB domain-containing protein 18 isoform 1"/>
    <property type="match status" value="1"/>
</dbReference>
<feature type="domain" description="C2H2-type" evidence="9">
    <location>
        <begin position="235"/>
        <end position="263"/>
    </location>
</feature>
<evidence type="ECO:0000256" key="8">
    <source>
        <dbReference type="SAM" id="Coils"/>
    </source>
</evidence>
<evidence type="ECO:0000256" key="2">
    <source>
        <dbReference type="ARBA" id="ARBA00022723"/>
    </source>
</evidence>
<evidence type="ECO:0000256" key="1">
    <source>
        <dbReference type="ARBA" id="ARBA00004123"/>
    </source>
</evidence>
<keyword evidence="6" id="KW-0539">Nucleus</keyword>
<dbReference type="PROSITE" id="PS50157">
    <property type="entry name" value="ZINC_FINGER_C2H2_2"/>
    <property type="match status" value="3"/>
</dbReference>
<keyword evidence="3" id="KW-0677">Repeat</keyword>
<dbReference type="PANTHER" id="PTHR23235">
    <property type="entry name" value="KRUEPPEL-LIKE TRANSCRIPTION FACTOR"/>
    <property type="match status" value="1"/>
</dbReference>
<evidence type="ECO:0000256" key="6">
    <source>
        <dbReference type="ARBA" id="ARBA00023242"/>
    </source>
</evidence>
<dbReference type="PROSITE" id="PS00028">
    <property type="entry name" value="ZINC_FINGER_C2H2_1"/>
    <property type="match status" value="3"/>
</dbReference>
<dbReference type="GO" id="GO:0000981">
    <property type="term" value="F:DNA-binding transcription factor activity, RNA polymerase II-specific"/>
    <property type="evidence" value="ECO:0007669"/>
    <property type="project" value="TreeGrafter"/>
</dbReference>
<dbReference type="GO" id="GO:0005634">
    <property type="term" value="C:nucleus"/>
    <property type="evidence" value="ECO:0007669"/>
    <property type="project" value="UniProtKB-SubCell"/>
</dbReference>
<dbReference type="SMART" id="SM00355">
    <property type="entry name" value="ZnF_C2H2"/>
    <property type="match status" value="3"/>
</dbReference>
<dbReference type="Pfam" id="PF00096">
    <property type="entry name" value="zf-C2H2"/>
    <property type="match status" value="3"/>
</dbReference>
<dbReference type="GO" id="GO:0005694">
    <property type="term" value="C:chromosome"/>
    <property type="evidence" value="ECO:0007669"/>
    <property type="project" value="UniProtKB-ARBA"/>
</dbReference>
<evidence type="ECO:0000256" key="3">
    <source>
        <dbReference type="ARBA" id="ARBA00022737"/>
    </source>
</evidence>
<reference evidence="10" key="2">
    <citation type="submission" date="2025-08" db="UniProtKB">
        <authorList>
            <consortium name="Ensembl"/>
        </authorList>
    </citation>
    <scope>IDENTIFICATION</scope>
</reference>
<evidence type="ECO:0000256" key="5">
    <source>
        <dbReference type="ARBA" id="ARBA00022833"/>
    </source>
</evidence>
<dbReference type="SUPFAM" id="SSF57667">
    <property type="entry name" value="beta-beta-alpha zinc fingers"/>
    <property type="match status" value="2"/>
</dbReference>
<dbReference type="GeneTree" id="ENSGT01150000286939"/>
<dbReference type="InterPro" id="IPR036236">
    <property type="entry name" value="Znf_C2H2_sf"/>
</dbReference>
<keyword evidence="2" id="KW-0479">Metal-binding</keyword>
<protein>
    <recommendedName>
        <fullName evidence="9">C2H2-type domain-containing protein</fullName>
    </recommendedName>
</protein>
<keyword evidence="5" id="KW-0862">Zinc</keyword>
<evidence type="ECO:0000259" key="9">
    <source>
        <dbReference type="PROSITE" id="PS50157"/>
    </source>
</evidence>
<dbReference type="InterPro" id="IPR013087">
    <property type="entry name" value="Znf_C2H2_type"/>
</dbReference>
<sequence>MTQLETLNSFFCERLMAVAAEIFQAVKDTLSEYQDEMDRSKREIVYLRKMLAEVSISAGAGESFTFLYFIFVKLELSTMEQDSETQQPLCEASTCCVPAVSAKASEPPHYKTGAADEEDVGVCTDSHVTVKLEQCSDELNSCAIQTESLWSQFRNACAKPFRGGLLKTHMVVHHKARTYRCDLCGKCYSTSYALKLHLRTHTGERPYTCKFCVKTFNQKAHVKEHERIHTGEKPYSCSVCGKHFNRTYQVKVHIRNYHPDEVATIIRSRQHK</sequence>